<evidence type="ECO:0000259" key="1">
    <source>
        <dbReference type="Pfam" id="PF09949"/>
    </source>
</evidence>
<dbReference type="KEGG" id="awe:JG540_01200"/>
<dbReference type="Proteomes" id="UP000595895">
    <property type="component" value="Chromosome"/>
</dbReference>
<evidence type="ECO:0000313" key="2">
    <source>
        <dbReference type="EMBL" id="QQM67550.1"/>
    </source>
</evidence>
<dbReference type="RefSeq" id="WP_200276232.1">
    <property type="nucleotide sequence ID" value="NZ_CP066802.1"/>
</dbReference>
<feature type="domain" description="Phosphatidate phosphatase APP1 catalytic" evidence="1">
    <location>
        <begin position="164"/>
        <end position="314"/>
    </location>
</feature>
<dbReference type="Pfam" id="PF09949">
    <property type="entry name" value="APP1_cat"/>
    <property type="match status" value="1"/>
</dbReference>
<dbReference type="InterPro" id="IPR052935">
    <property type="entry name" value="Mg2+_PAP"/>
</dbReference>
<dbReference type="PANTHER" id="PTHR28208">
    <property type="entry name" value="PHOSPHATIDATE PHOSPHATASE APP1"/>
    <property type="match status" value="1"/>
</dbReference>
<dbReference type="GO" id="GO:0008195">
    <property type="term" value="F:phosphatidate phosphatase activity"/>
    <property type="evidence" value="ECO:0007669"/>
    <property type="project" value="InterPro"/>
</dbReference>
<dbReference type="EMBL" id="CP066802">
    <property type="protein sequence ID" value="QQM67550.1"/>
    <property type="molecule type" value="Genomic_DNA"/>
</dbReference>
<sequence length="365" mass="39946">MSLSDLARAAENRFHRGTIPVLKRWGWRPRVIAYTGYGSTSKARVMARMVLRPEGVPADGPLFRSLPEQLPTSVHQAAGIAAQRIAEAQRGWRSFVDAPVPYLPVTVRVGQATLRTRADRGGYIDLVVPGHGLPPGLHEVEVQATGSAPATGSVLIVPPGPRLGIVCDIDDTVVVSHVPRILVAAYNQLVKYSSAREPVPGMAELLTHVRSRQDGAPVIYLSTGAWNVVPTMRSFLQRHGFPAGPMLMTDWGPTNTGWFRSGIEHKRTQLRRLMLDLPEVRWLLVGDDGQHDPLIYREVARDHAERVSAVAIRRLTTGQKLLAGTMPLEPEAHLLGQCPVPVVFGDDGFELARLLPHEVTAPARP</sequence>
<organism evidence="2 3">
    <name type="scientific">Actinomyces weissii</name>
    <dbReference type="NCBI Taxonomy" id="675090"/>
    <lineage>
        <taxon>Bacteria</taxon>
        <taxon>Bacillati</taxon>
        <taxon>Actinomycetota</taxon>
        <taxon>Actinomycetes</taxon>
        <taxon>Actinomycetales</taxon>
        <taxon>Actinomycetaceae</taxon>
        <taxon>Actinomyces</taxon>
    </lineage>
</organism>
<accession>A0A7T7M9V3</accession>
<gene>
    <name evidence="2" type="ORF">JG540_01200</name>
</gene>
<evidence type="ECO:0000313" key="3">
    <source>
        <dbReference type="Proteomes" id="UP000595895"/>
    </source>
</evidence>
<name>A0A7T7M9V3_9ACTO</name>
<proteinExistence type="predicted"/>
<reference evidence="2 3" key="1">
    <citation type="submission" date="2020-12" db="EMBL/GenBank/DDBJ databases">
        <authorList>
            <person name="Zhou J."/>
        </authorList>
    </citation>
    <scope>NUCLEOTIDE SEQUENCE [LARGE SCALE GENOMIC DNA]</scope>
    <source>
        <strain evidence="2 3">CCUG 61299</strain>
    </source>
</reference>
<keyword evidence="3" id="KW-1185">Reference proteome</keyword>
<dbReference type="PANTHER" id="PTHR28208:SF3">
    <property type="entry name" value="PHOSPHATIDATE PHOSPHATASE APP1"/>
    <property type="match status" value="1"/>
</dbReference>
<dbReference type="InterPro" id="IPR019236">
    <property type="entry name" value="APP1_cat"/>
</dbReference>
<protein>
    <submittedName>
        <fullName evidence="2">DUF2183 domain-containing protein</fullName>
    </submittedName>
</protein>
<dbReference type="AlphaFoldDB" id="A0A7T7M9V3"/>